<dbReference type="InterPro" id="IPR018253">
    <property type="entry name" value="DnaJ_domain_CS"/>
</dbReference>
<dbReference type="SMART" id="SM00271">
    <property type="entry name" value="DnaJ"/>
    <property type="match status" value="1"/>
</dbReference>
<reference evidence="3" key="2">
    <citation type="submission" date="2021-05" db="EMBL/GenBank/DDBJ databases">
        <authorList>
            <person name="Pain A."/>
        </authorList>
    </citation>
    <scope>NUCLEOTIDE SEQUENCE</scope>
    <source>
        <strain evidence="3">1802A</strain>
    </source>
</reference>
<reference evidence="3" key="1">
    <citation type="journal article" date="2014" name="Nucleic Acids Res.">
        <title>The evolutionary dynamics of variant antigen genes in Babesia reveal a history of genomic innovation underlying host-parasite interaction.</title>
        <authorList>
            <person name="Jackson A.P."/>
            <person name="Otto T.D."/>
            <person name="Darby A."/>
            <person name="Ramaprasad A."/>
            <person name="Xia D."/>
            <person name="Echaide I.E."/>
            <person name="Farber M."/>
            <person name="Gahlot S."/>
            <person name="Gamble J."/>
            <person name="Gupta D."/>
            <person name="Gupta Y."/>
            <person name="Jackson L."/>
            <person name="Malandrin L."/>
            <person name="Malas T.B."/>
            <person name="Moussa E."/>
            <person name="Nair M."/>
            <person name="Reid A.J."/>
            <person name="Sanders M."/>
            <person name="Sharma J."/>
            <person name="Tracey A."/>
            <person name="Quail M.A."/>
            <person name="Weir W."/>
            <person name="Wastling J.M."/>
            <person name="Hall N."/>
            <person name="Willadsen P."/>
            <person name="Lingelbach K."/>
            <person name="Shiels B."/>
            <person name="Tait A."/>
            <person name="Berriman M."/>
            <person name="Allred D.R."/>
            <person name="Pain A."/>
        </authorList>
    </citation>
    <scope>NUCLEOTIDE SEQUENCE</scope>
    <source>
        <strain evidence="3">1802A</strain>
    </source>
</reference>
<dbReference type="PANTHER" id="PTHR44094">
    <property type="entry name" value="DNAJ HEAT SHOCK N-TERMINAL DOMAIN-CONTAINING PROTEIN"/>
    <property type="match status" value="1"/>
</dbReference>
<evidence type="ECO:0000313" key="3">
    <source>
        <dbReference type="EMBL" id="KAK1932747.1"/>
    </source>
</evidence>
<sequence length="763" mass="83242">MSKKSMGGDDLVNFDDDFRFSERLAIRPDGTPKTASPRHLAQNNNANVVIFDLLGDDFCESKGEMNATLSRPMDMPSPPTQAKDLGSTAGTSSSVRGVSGVTGGVGFASPGSDTSAAIHSYSNATGTNLYDCQTDSDSDDLMIEGNGTLPGSMYTSYGQAIHHSFKGAEETPLLSRQGSGAGTPRKDKQSTSLNLNHAPDEAALLEAQLHLERAAEDNNTRSLSARSDKRSEHGHQSIVMKNRGAEETVTAAKDPFISGLFSVRTPRDATAGLVSGVKSVSKGVAMGVASLVVCPVVGGHQGGVGGFIKGVGAGMLGAVTLPATGVGVASYQIGRGVVNTPNAICQMAHGKKWDKQTGKWKDDWYSLEEEVKEVMNAVKHQADVVEHDTEQAEHARSPGNSQVEVADTELYEVLGVSTSATQQEIKRQYYKLAKKYHPDKTGDSGSAEKFTKLGEAYQVLGDEERRRMYDQHGKSACDEMPILDSSLLFMMLFGSEEMEPYVGKLRMALYMELELHQRGRIPTEADFEVAQWDREVRVALNLRDAVRPYVCGELEKWYAGLVETAMKLCTNSFTTEIVATIGWTYNNIANRYIGKWDTFMGIGGKVAKFQEQSKSFGKSIKTFTSMFKTAVAERSAQKTRGGEASGMINEEYMRDVCEKSLPAIMDAMLNICLMDIQSTVKKAARRIVKDMGVDQQWRRKRAEGLGLMGRAFMVAAEDAKKRLAAEKQPVSMYDMFAQAAQKVRMQRDAAQAPPTYRTDDGFF</sequence>
<evidence type="ECO:0000313" key="4">
    <source>
        <dbReference type="Proteomes" id="UP001195914"/>
    </source>
</evidence>
<evidence type="ECO:0000256" key="1">
    <source>
        <dbReference type="SAM" id="MobiDB-lite"/>
    </source>
</evidence>
<feature type="region of interest" description="Disordered" evidence="1">
    <location>
        <begin position="68"/>
        <end position="96"/>
    </location>
</feature>
<dbReference type="Gene3D" id="1.10.287.110">
    <property type="entry name" value="DnaJ domain"/>
    <property type="match status" value="1"/>
</dbReference>
<dbReference type="AlphaFoldDB" id="A0AAD9G6I3"/>
<proteinExistence type="predicted"/>
<dbReference type="PANTHER" id="PTHR44094:SF8">
    <property type="entry name" value="DNAJ HEAT SHOCK N-TERMINAL DOMAIN-CONTAINING PROTEIN-RELATED"/>
    <property type="match status" value="1"/>
</dbReference>
<feature type="region of interest" description="Disordered" evidence="1">
    <location>
        <begin position="173"/>
        <end position="193"/>
    </location>
</feature>
<organism evidence="3 4">
    <name type="scientific">Babesia divergens</name>
    <dbReference type="NCBI Taxonomy" id="32595"/>
    <lineage>
        <taxon>Eukaryota</taxon>
        <taxon>Sar</taxon>
        <taxon>Alveolata</taxon>
        <taxon>Apicomplexa</taxon>
        <taxon>Aconoidasida</taxon>
        <taxon>Piroplasmida</taxon>
        <taxon>Babesiidae</taxon>
        <taxon>Babesia</taxon>
    </lineage>
</organism>
<protein>
    <submittedName>
        <fullName evidence="3">DnaJ domain containing protein</fullName>
    </submittedName>
</protein>
<dbReference type="InterPro" id="IPR001623">
    <property type="entry name" value="DnaJ_domain"/>
</dbReference>
<dbReference type="PRINTS" id="PR00625">
    <property type="entry name" value="JDOMAIN"/>
</dbReference>
<feature type="compositionally biased region" description="Basic and acidic residues" evidence="1">
    <location>
        <begin position="226"/>
        <end position="235"/>
    </location>
</feature>
<dbReference type="PROSITE" id="PS50076">
    <property type="entry name" value="DNAJ_2"/>
    <property type="match status" value="1"/>
</dbReference>
<evidence type="ECO:0000259" key="2">
    <source>
        <dbReference type="PROSITE" id="PS50076"/>
    </source>
</evidence>
<feature type="domain" description="J" evidence="2">
    <location>
        <begin position="409"/>
        <end position="473"/>
    </location>
</feature>
<dbReference type="PROSITE" id="PS00636">
    <property type="entry name" value="DNAJ_1"/>
    <property type="match status" value="1"/>
</dbReference>
<feature type="compositionally biased region" description="Low complexity" evidence="1">
    <location>
        <begin position="86"/>
        <end position="96"/>
    </location>
</feature>
<gene>
    <name evidence="3" type="ORF">X943_000618</name>
</gene>
<accession>A0AAD9G6I3</accession>
<name>A0AAD9G6I3_BABDI</name>
<dbReference type="Pfam" id="PF00226">
    <property type="entry name" value="DnaJ"/>
    <property type="match status" value="1"/>
</dbReference>
<dbReference type="Proteomes" id="UP001195914">
    <property type="component" value="Unassembled WGS sequence"/>
</dbReference>
<feature type="region of interest" description="Disordered" evidence="1">
    <location>
        <begin position="215"/>
        <end position="244"/>
    </location>
</feature>
<dbReference type="Pfam" id="PF14308">
    <property type="entry name" value="DnaJ-X"/>
    <property type="match status" value="1"/>
</dbReference>
<dbReference type="InterPro" id="IPR052423">
    <property type="entry name" value="EMIR"/>
</dbReference>
<dbReference type="EMBL" id="JAHBMH010000073">
    <property type="protein sequence ID" value="KAK1932747.1"/>
    <property type="molecule type" value="Genomic_DNA"/>
</dbReference>
<dbReference type="InterPro" id="IPR026894">
    <property type="entry name" value="DnaJ_X"/>
</dbReference>
<dbReference type="InterPro" id="IPR036869">
    <property type="entry name" value="J_dom_sf"/>
</dbReference>
<keyword evidence="4" id="KW-1185">Reference proteome</keyword>
<comment type="caution">
    <text evidence="3">The sequence shown here is derived from an EMBL/GenBank/DDBJ whole genome shotgun (WGS) entry which is preliminary data.</text>
</comment>
<dbReference type="CDD" id="cd06257">
    <property type="entry name" value="DnaJ"/>
    <property type="match status" value="1"/>
</dbReference>
<dbReference type="SUPFAM" id="SSF46565">
    <property type="entry name" value="Chaperone J-domain"/>
    <property type="match status" value="1"/>
</dbReference>